<dbReference type="SUPFAM" id="SSF50129">
    <property type="entry name" value="GroES-like"/>
    <property type="match status" value="1"/>
</dbReference>
<evidence type="ECO:0000313" key="3">
    <source>
        <dbReference type="Proteomes" id="UP000604001"/>
    </source>
</evidence>
<evidence type="ECO:0000313" key="2">
    <source>
        <dbReference type="EMBL" id="MBC2960076.1"/>
    </source>
</evidence>
<dbReference type="InterPro" id="IPR013149">
    <property type="entry name" value="ADH-like_C"/>
</dbReference>
<feature type="domain" description="Enoyl reductase (ER)" evidence="1">
    <location>
        <begin position="20"/>
        <end position="327"/>
    </location>
</feature>
<dbReference type="PROSITE" id="PS01162">
    <property type="entry name" value="QOR_ZETA_CRYSTAL"/>
    <property type="match status" value="1"/>
</dbReference>
<reference evidence="2 3" key="1">
    <citation type="submission" date="2020-08" db="EMBL/GenBank/DDBJ databases">
        <title>novel species in genus Nocardioides.</title>
        <authorList>
            <person name="Zhang G."/>
        </authorList>
    </citation>
    <scope>NUCLEOTIDE SEQUENCE [LARGE SCALE GENOMIC DNA]</scope>
    <source>
        <strain evidence="2 3">SC8A-24</strain>
    </source>
</reference>
<dbReference type="Pfam" id="PF00107">
    <property type="entry name" value="ADH_zinc_N"/>
    <property type="match status" value="1"/>
</dbReference>
<evidence type="ECO:0000259" key="1">
    <source>
        <dbReference type="SMART" id="SM00829"/>
    </source>
</evidence>
<protein>
    <submittedName>
        <fullName evidence="2">NADPH:quinone oxidoreductase family protein</fullName>
    </submittedName>
</protein>
<accession>A0ABR6U6L7</accession>
<dbReference type="SMART" id="SM00829">
    <property type="entry name" value="PKS_ER"/>
    <property type="match status" value="1"/>
</dbReference>
<dbReference type="InterPro" id="IPR051397">
    <property type="entry name" value="Zn-ADH-like_protein"/>
</dbReference>
<name>A0ABR6U6L7_9ACTN</name>
<dbReference type="InterPro" id="IPR020843">
    <property type="entry name" value="ER"/>
</dbReference>
<dbReference type="SUPFAM" id="SSF51735">
    <property type="entry name" value="NAD(P)-binding Rossmann-fold domains"/>
    <property type="match status" value="1"/>
</dbReference>
<dbReference type="Proteomes" id="UP000604001">
    <property type="component" value="Unassembled WGS sequence"/>
</dbReference>
<dbReference type="EMBL" id="JACMYC010000003">
    <property type="protein sequence ID" value="MBC2960076.1"/>
    <property type="molecule type" value="Genomic_DNA"/>
</dbReference>
<dbReference type="InterPro" id="IPR013154">
    <property type="entry name" value="ADH-like_N"/>
</dbReference>
<dbReference type="InterPro" id="IPR011032">
    <property type="entry name" value="GroES-like_sf"/>
</dbReference>
<dbReference type="PANTHER" id="PTHR43677:SF4">
    <property type="entry name" value="QUINONE OXIDOREDUCTASE-LIKE PROTEIN 2"/>
    <property type="match status" value="1"/>
</dbReference>
<comment type="caution">
    <text evidence="2">The sequence shown here is derived from an EMBL/GenBank/DDBJ whole genome shotgun (WGS) entry which is preliminary data.</text>
</comment>
<dbReference type="InterPro" id="IPR002364">
    <property type="entry name" value="Quin_OxRdtase/zeta-crystal_CS"/>
</dbReference>
<dbReference type="Gene3D" id="3.40.50.720">
    <property type="entry name" value="NAD(P)-binding Rossmann-like Domain"/>
    <property type="match status" value="1"/>
</dbReference>
<dbReference type="RefSeq" id="WP_186345328.1">
    <property type="nucleotide sequence ID" value="NZ_BMMR01000003.1"/>
</dbReference>
<keyword evidence="3" id="KW-1185">Reference proteome</keyword>
<dbReference type="CDD" id="cd08241">
    <property type="entry name" value="QOR1"/>
    <property type="match status" value="1"/>
</dbReference>
<dbReference type="InterPro" id="IPR036291">
    <property type="entry name" value="NAD(P)-bd_dom_sf"/>
</dbReference>
<proteinExistence type="predicted"/>
<dbReference type="PANTHER" id="PTHR43677">
    <property type="entry name" value="SHORT-CHAIN DEHYDROGENASE/REDUCTASE"/>
    <property type="match status" value="1"/>
</dbReference>
<gene>
    <name evidence="2" type="ORF">H7344_07180</name>
</gene>
<dbReference type="Gene3D" id="3.90.180.10">
    <property type="entry name" value="Medium-chain alcohol dehydrogenases, catalytic domain"/>
    <property type="match status" value="1"/>
</dbReference>
<dbReference type="Pfam" id="PF08240">
    <property type="entry name" value="ADH_N"/>
    <property type="match status" value="1"/>
</dbReference>
<sequence>MSGAGQRRTHRAVQVVELTGPDGLRLVERPDLEAGDGVLIEVHHAGVAFPDLLMSRGEYQRKPPVPFSPGVEVAGVVRAAPAGAHVRAGDRVAAFVRVGGWAEVVVAAPGLVFPLPDEVSLRSGAGLPMNYLTAHLALTRRGGLTSGDVLLVHGAAGGLGTALVQAGKALGARVVAVTSTREKADLARECGADDTVPTAGWLAAAHELLGPGGVDVVADTVGGDALLDSVRCLSKEGRVLVLGFASGTIPSIAANRLLLRNVDLRGVAWGRLIEDEPDYPARQWADLMEWHAAGFIRPVDGRSFALAEAGDALRELDSRRGLGKITLALGPADERNS</sequence>
<organism evidence="2 3">
    <name type="scientific">Nocardioides deserti</name>
    <dbReference type="NCBI Taxonomy" id="1588644"/>
    <lineage>
        <taxon>Bacteria</taxon>
        <taxon>Bacillati</taxon>
        <taxon>Actinomycetota</taxon>
        <taxon>Actinomycetes</taxon>
        <taxon>Propionibacteriales</taxon>
        <taxon>Nocardioidaceae</taxon>
        <taxon>Nocardioides</taxon>
    </lineage>
</organism>